<protein>
    <submittedName>
        <fullName evidence="2">Uncharacterized protein</fullName>
    </submittedName>
</protein>
<dbReference type="GO" id="GO:0005869">
    <property type="term" value="C:dynactin complex"/>
    <property type="evidence" value="ECO:0007669"/>
    <property type="project" value="InterPro"/>
</dbReference>
<comment type="caution">
    <text evidence="2">The sequence shown here is derived from an EMBL/GenBank/DDBJ whole genome shotgun (WGS) entry which is preliminary data.</text>
</comment>
<dbReference type="PANTHER" id="PTHR28360">
    <property type="entry name" value="DYNACTIN SUBUNIT 3"/>
    <property type="match status" value="1"/>
</dbReference>
<dbReference type="Pfam" id="PF07426">
    <property type="entry name" value="Dynactin_p22"/>
    <property type="match status" value="1"/>
</dbReference>
<dbReference type="PANTHER" id="PTHR28360:SF1">
    <property type="entry name" value="DYNACTIN SUBUNIT 3"/>
    <property type="match status" value="1"/>
</dbReference>
<dbReference type="AlphaFoldDB" id="A0A8H2XZH4"/>
<sequence>MAYRNLGSVFLGDRVQHIQSPISHIPMSPPPNGESPAQAEGSVDGHTDEVSSQVPDSEHPTEEEREDEQVQEEEQVQEYEQQQSNDESPSEEVELPSGDVEDAPLTAQPELKDAPSLDTLLASNPVSVSPELMLELRVRWLEALVLGIDKDGNAAIPREQDIAGGTLARKLNQAQRSLDDVVKTNDGLRRFMGVYNQNAHLLTPAFAHGLTPSETTSVSDLEALLLESEADIRAADRDLREITDLESRGVLNAGKLPSHEPLQPRVDALIQAHLEDLAKFDSLEERIGALISEYSSHVNGLSELFVAWDLALGQAEATVTKMEKARKRAKETSFD</sequence>
<organism evidence="2 3">
    <name type="scientific">Rhizoctonia solani</name>
    <dbReference type="NCBI Taxonomy" id="456999"/>
    <lineage>
        <taxon>Eukaryota</taxon>
        <taxon>Fungi</taxon>
        <taxon>Dikarya</taxon>
        <taxon>Basidiomycota</taxon>
        <taxon>Agaricomycotina</taxon>
        <taxon>Agaricomycetes</taxon>
        <taxon>Cantharellales</taxon>
        <taxon>Ceratobasidiaceae</taxon>
        <taxon>Rhizoctonia</taxon>
    </lineage>
</organism>
<dbReference type="EMBL" id="CAJMWS010000329">
    <property type="protein sequence ID" value="CAE6434474.1"/>
    <property type="molecule type" value="Genomic_DNA"/>
</dbReference>
<reference evidence="2" key="1">
    <citation type="submission" date="2021-01" db="EMBL/GenBank/DDBJ databases">
        <authorList>
            <person name="Kaushik A."/>
        </authorList>
    </citation>
    <scope>NUCLEOTIDE SEQUENCE</scope>
    <source>
        <strain evidence="2">AG1-1C</strain>
    </source>
</reference>
<evidence type="ECO:0000313" key="3">
    <source>
        <dbReference type="Proteomes" id="UP000663846"/>
    </source>
</evidence>
<proteinExistence type="predicted"/>
<evidence type="ECO:0000256" key="1">
    <source>
        <dbReference type="SAM" id="MobiDB-lite"/>
    </source>
</evidence>
<feature type="compositionally biased region" description="Acidic residues" evidence="1">
    <location>
        <begin position="63"/>
        <end position="77"/>
    </location>
</feature>
<feature type="compositionally biased region" description="Acidic residues" evidence="1">
    <location>
        <begin position="88"/>
        <end position="102"/>
    </location>
</feature>
<accession>A0A8H2XZH4</accession>
<dbReference type="InterPro" id="IPR009991">
    <property type="entry name" value="DCTN3"/>
</dbReference>
<evidence type="ECO:0000313" key="2">
    <source>
        <dbReference type="EMBL" id="CAE6434474.1"/>
    </source>
</evidence>
<dbReference type="GO" id="GO:0061640">
    <property type="term" value="P:cytoskeleton-dependent cytokinesis"/>
    <property type="evidence" value="ECO:0007669"/>
    <property type="project" value="InterPro"/>
</dbReference>
<name>A0A8H2XZH4_9AGAM</name>
<feature type="region of interest" description="Disordered" evidence="1">
    <location>
        <begin position="20"/>
        <end position="103"/>
    </location>
</feature>
<gene>
    <name evidence="2" type="ORF">RDB_LOCUS113034</name>
</gene>
<dbReference type="Proteomes" id="UP000663846">
    <property type="component" value="Unassembled WGS sequence"/>
</dbReference>